<keyword evidence="2" id="KW-1185">Reference proteome</keyword>
<gene>
    <name evidence="1" type="ORF">MPRM_43760</name>
</gene>
<protein>
    <submittedName>
        <fullName evidence="1">Uncharacterized protein</fullName>
    </submittedName>
</protein>
<dbReference type="AlphaFoldDB" id="A0A7I7YYW8"/>
<organism evidence="1 2">
    <name type="scientific">Mycobacterium parmense</name>
    <dbReference type="NCBI Taxonomy" id="185642"/>
    <lineage>
        <taxon>Bacteria</taxon>
        <taxon>Bacillati</taxon>
        <taxon>Actinomycetota</taxon>
        <taxon>Actinomycetes</taxon>
        <taxon>Mycobacteriales</taxon>
        <taxon>Mycobacteriaceae</taxon>
        <taxon>Mycobacterium</taxon>
        <taxon>Mycobacterium simiae complex</taxon>
    </lineage>
</organism>
<sequence>MVVLALPIALDPVRLGVNLLLISRPRPAQNLLVYWIGCVLASLLLLLVPILVLHFTPAFSSLVHDMADPHTRASSTLRHAEIVLGALVLAIAALIAARHLVRRRVPVPAGAAETPNPISRLLGAESGSEAGAGSGGRRLLGRARNAWEGGSLWVALAIGFWAGPNPSLVIFALATILASGAAIGTQVSAAVAFIVETLAVVEIVLLCDVFAPARTEAALRRVHDWARAYRRQILVAMLTLVGLALVAQGTGSL</sequence>
<evidence type="ECO:0000313" key="1">
    <source>
        <dbReference type="EMBL" id="BBZ47095.1"/>
    </source>
</evidence>
<dbReference type="InterPro" id="IPR021315">
    <property type="entry name" value="Gap/Sap"/>
</dbReference>
<evidence type="ECO:0000313" key="2">
    <source>
        <dbReference type="Proteomes" id="UP000467105"/>
    </source>
</evidence>
<name>A0A7I7YYW8_9MYCO</name>
<accession>A0A7I7YYW8</accession>
<dbReference type="EMBL" id="AP022614">
    <property type="protein sequence ID" value="BBZ47095.1"/>
    <property type="molecule type" value="Genomic_DNA"/>
</dbReference>
<dbReference type="Pfam" id="PF11139">
    <property type="entry name" value="SfLAP"/>
    <property type="match status" value="1"/>
</dbReference>
<proteinExistence type="predicted"/>
<dbReference type="Proteomes" id="UP000467105">
    <property type="component" value="Chromosome"/>
</dbReference>
<reference evidence="1 2" key="1">
    <citation type="journal article" date="2019" name="Emerg. Microbes Infect.">
        <title>Comprehensive subspecies identification of 175 nontuberculous mycobacteria species based on 7547 genomic profiles.</title>
        <authorList>
            <person name="Matsumoto Y."/>
            <person name="Kinjo T."/>
            <person name="Motooka D."/>
            <person name="Nabeya D."/>
            <person name="Jung N."/>
            <person name="Uechi K."/>
            <person name="Horii T."/>
            <person name="Iida T."/>
            <person name="Fujita J."/>
            <person name="Nakamura S."/>
        </authorList>
    </citation>
    <scope>NUCLEOTIDE SEQUENCE [LARGE SCALE GENOMIC DNA]</scope>
    <source>
        <strain evidence="1 2">JCM 14742</strain>
    </source>
</reference>